<dbReference type="Proteomes" id="UP001589619">
    <property type="component" value="Unassembled WGS sequence"/>
</dbReference>
<dbReference type="PANTHER" id="PTHR43776">
    <property type="entry name" value="TRANSPORT ATP-BINDING PROTEIN"/>
    <property type="match status" value="1"/>
</dbReference>
<accession>A0ABV5W1U2</accession>
<dbReference type="PROSITE" id="PS00211">
    <property type="entry name" value="ABC_TRANSPORTER_1"/>
    <property type="match status" value="1"/>
</dbReference>
<comment type="similarity">
    <text evidence="1">Belongs to the ABC transporter superfamily.</text>
</comment>
<evidence type="ECO:0000256" key="1">
    <source>
        <dbReference type="ARBA" id="ARBA00005417"/>
    </source>
</evidence>
<dbReference type="PANTHER" id="PTHR43776:SF7">
    <property type="entry name" value="D,D-DIPEPTIDE TRANSPORT ATP-BINDING PROTEIN DDPF-RELATED"/>
    <property type="match status" value="1"/>
</dbReference>
<keyword evidence="3" id="KW-0547">Nucleotide-binding</keyword>
<protein>
    <submittedName>
        <fullName evidence="6">ABC transporter ATP-binding protein</fullName>
    </submittedName>
</protein>
<dbReference type="Gene3D" id="3.40.50.300">
    <property type="entry name" value="P-loop containing nucleotide triphosphate hydrolases"/>
    <property type="match status" value="1"/>
</dbReference>
<dbReference type="InterPro" id="IPR017871">
    <property type="entry name" value="ABC_transporter-like_CS"/>
</dbReference>
<dbReference type="InterPro" id="IPR050319">
    <property type="entry name" value="ABC_transp_ATP-bind"/>
</dbReference>
<feature type="domain" description="ABC transporter" evidence="5">
    <location>
        <begin position="3"/>
        <end position="201"/>
    </location>
</feature>
<evidence type="ECO:0000256" key="4">
    <source>
        <dbReference type="ARBA" id="ARBA00022840"/>
    </source>
</evidence>
<evidence type="ECO:0000259" key="5">
    <source>
        <dbReference type="PROSITE" id="PS50893"/>
    </source>
</evidence>
<dbReference type="EMBL" id="JBHMAG010000014">
    <property type="protein sequence ID" value="MFB9754325.1"/>
    <property type="molecule type" value="Genomic_DNA"/>
</dbReference>
<dbReference type="Pfam" id="PF00005">
    <property type="entry name" value="ABC_tran"/>
    <property type="match status" value="1"/>
</dbReference>
<dbReference type="InterPro" id="IPR003593">
    <property type="entry name" value="AAA+_ATPase"/>
</dbReference>
<evidence type="ECO:0000313" key="6">
    <source>
        <dbReference type="EMBL" id="MFB9754325.1"/>
    </source>
</evidence>
<keyword evidence="4 6" id="KW-0067">ATP-binding</keyword>
<comment type="caution">
    <text evidence="6">The sequence shown here is derived from an EMBL/GenBank/DDBJ whole genome shotgun (WGS) entry which is preliminary data.</text>
</comment>
<dbReference type="RefSeq" id="WP_344913764.1">
    <property type="nucleotide sequence ID" value="NZ_BAAAYO010000013.1"/>
</dbReference>
<dbReference type="SUPFAM" id="SSF52540">
    <property type="entry name" value="P-loop containing nucleoside triphosphate hydrolases"/>
    <property type="match status" value="1"/>
</dbReference>
<dbReference type="InterPro" id="IPR003439">
    <property type="entry name" value="ABC_transporter-like_ATP-bd"/>
</dbReference>
<sequence>MPLEGRKLAFRYGGGPWIVRGFDISLSPGQIVGLSGPSGCGKTTVGRMLAGYVSPTEGEVLLDGQALPDGGYSPVQLVFQHPEKAVNPRLRVKYSLNEGWTPDASLRAMLGIADSWLDRYPNELSGGELQRICVARALGPHTRYLIADEMTTMLDAITQAQLWHTILDVARQRNLGVLVVSHERSLLERLCDSFIQLDSRS</sequence>
<keyword evidence="2" id="KW-0813">Transport</keyword>
<name>A0ABV5W1U2_9BACL</name>
<organism evidence="6 7">
    <name type="scientific">Paenibacillus hodogayensis</name>
    <dbReference type="NCBI Taxonomy" id="279208"/>
    <lineage>
        <taxon>Bacteria</taxon>
        <taxon>Bacillati</taxon>
        <taxon>Bacillota</taxon>
        <taxon>Bacilli</taxon>
        <taxon>Bacillales</taxon>
        <taxon>Paenibacillaceae</taxon>
        <taxon>Paenibacillus</taxon>
    </lineage>
</organism>
<keyword evidence="7" id="KW-1185">Reference proteome</keyword>
<evidence type="ECO:0000313" key="7">
    <source>
        <dbReference type="Proteomes" id="UP001589619"/>
    </source>
</evidence>
<dbReference type="InterPro" id="IPR027417">
    <property type="entry name" value="P-loop_NTPase"/>
</dbReference>
<evidence type="ECO:0000256" key="3">
    <source>
        <dbReference type="ARBA" id="ARBA00022741"/>
    </source>
</evidence>
<gene>
    <name evidence="6" type="ORF">ACFFNY_22370</name>
</gene>
<proteinExistence type="inferred from homology"/>
<dbReference type="PROSITE" id="PS50893">
    <property type="entry name" value="ABC_TRANSPORTER_2"/>
    <property type="match status" value="1"/>
</dbReference>
<reference evidence="6 7" key="1">
    <citation type="submission" date="2024-09" db="EMBL/GenBank/DDBJ databases">
        <authorList>
            <person name="Sun Q."/>
            <person name="Mori K."/>
        </authorList>
    </citation>
    <scope>NUCLEOTIDE SEQUENCE [LARGE SCALE GENOMIC DNA]</scope>
    <source>
        <strain evidence="6 7">JCM 12520</strain>
    </source>
</reference>
<evidence type="ECO:0000256" key="2">
    <source>
        <dbReference type="ARBA" id="ARBA00022448"/>
    </source>
</evidence>
<dbReference type="SMART" id="SM00382">
    <property type="entry name" value="AAA"/>
    <property type="match status" value="1"/>
</dbReference>
<dbReference type="GO" id="GO:0005524">
    <property type="term" value="F:ATP binding"/>
    <property type="evidence" value="ECO:0007669"/>
    <property type="project" value="UniProtKB-KW"/>
</dbReference>